<organism evidence="2 3">
    <name type="scientific">Pseudomonas phage vB_PpuM-Amme-3</name>
    <dbReference type="NCBI Taxonomy" id="3132617"/>
    <lineage>
        <taxon>Viruses</taxon>
        <taxon>Duplodnaviria</taxon>
        <taxon>Heunggongvirae</taxon>
        <taxon>Uroviricota</taxon>
        <taxon>Caudoviricetes</taxon>
        <taxon>Vandenendeviridae</taxon>
        <taxon>Gorskivirinae</taxon>
        <taxon>Tartuvirus</taxon>
        <taxon>Tartuvirus amme3</taxon>
    </lineage>
</organism>
<protein>
    <submittedName>
        <fullName evidence="2">Uncharacterized protein</fullName>
    </submittedName>
</protein>
<dbReference type="Proteomes" id="UP001438490">
    <property type="component" value="Segment"/>
</dbReference>
<gene>
    <name evidence="2" type="ORF">Amme3_00069</name>
</gene>
<feature type="compositionally biased region" description="Polar residues" evidence="1">
    <location>
        <begin position="49"/>
        <end position="58"/>
    </location>
</feature>
<evidence type="ECO:0000256" key="1">
    <source>
        <dbReference type="SAM" id="MobiDB-lite"/>
    </source>
</evidence>
<feature type="compositionally biased region" description="Gly residues" evidence="1">
    <location>
        <begin position="79"/>
        <end position="89"/>
    </location>
</feature>
<sequence length="89" mass="10183">MTPENFCYWLQGYFEIVKHIDHREGLSKEAVQVIEDHLKEVFDKRTPNRDNGTQQGPATDQLARPPEFRMPTFDWNGIGQPGGIGPIIC</sequence>
<feature type="region of interest" description="Disordered" evidence="1">
    <location>
        <begin position="43"/>
        <end position="89"/>
    </location>
</feature>
<proteinExistence type="predicted"/>
<evidence type="ECO:0000313" key="3">
    <source>
        <dbReference type="Proteomes" id="UP001438490"/>
    </source>
</evidence>
<reference evidence="2 3" key="1">
    <citation type="submission" date="2024-03" db="EMBL/GenBank/DDBJ databases">
        <title>Isolation and characterization of a phage collection against Pseudomonas putida.</title>
        <authorList>
            <person name="Brauer A."/>
            <person name="Rosendahl S."/>
            <person name="Kangsep A."/>
            <person name="Rikberg R."/>
            <person name="Lewanczyk A.C."/>
            <person name="Horak R."/>
            <person name="Tamman H."/>
        </authorList>
    </citation>
    <scope>NUCLEOTIDE SEQUENCE [LARGE SCALE GENOMIC DNA]</scope>
</reference>
<name>A0AAX4MY12_9CAUD</name>
<dbReference type="EMBL" id="PP496413">
    <property type="protein sequence ID" value="WYV99065.1"/>
    <property type="molecule type" value="Genomic_DNA"/>
</dbReference>
<accession>A0AAX4MY12</accession>
<evidence type="ECO:0000313" key="2">
    <source>
        <dbReference type="EMBL" id="WYV99065.1"/>
    </source>
</evidence>
<keyword evidence="3" id="KW-1185">Reference proteome</keyword>